<dbReference type="SUPFAM" id="SSF53756">
    <property type="entry name" value="UDP-Glycosyltransferase/glycogen phosphorylase"/>
    <property type="match status" value="1"/>
</dbReference>
<dbReference type="Proteomes" id="UP001328107">
    <property type="component" value="Unassembled WGS sequence"/>
</dbReference>
<proteinExistence type="predicted"/>
<feature type="non-terminal residue" evidence="2">
    <location>
        <position position="1"/>
    </location>
</feature>
<keyword evidence="3" id="KW-1185">Reference proteome</keyword>
<feature type="chain" id="PRO_5043020373" description="Glucuronosyltransferase" evidence="1">
    <location>
        <begin position="16"/>
        <end position="84"/>
    </location>
</feature>
<evidence type="ECO:0000256" key="1">
    <source>
        <dbReference type="SAM" id="SignalP"/>
    </source>
</evidence>
<comment type="caution">
    <text evidence="2">The sequence shown here is derived from an EMBL/GenBank/DDBJ whole genome shotgun (WGS) entry which is preliminary data.</text>
</comment>
<evidence type="ECO:0008006" key="4">
    <source>
        <dbReference type="Google" id="ProtNLM"/>
    </source>
</evidence>
<evidence type="ECO:0000313" key="2">
    <source>
        <dbReference type="EMBL" id="GMR45982.1"/>
    </source>
</evidence>
<dbReference type="AlphaFoldDB" id="A0AAN5CKB4"/>
<protein>
    <recommendedName>
        <fullName evidence="4">Glucuronosyltransferase</fullName>
    </recommendedName>
</protein>
<sequence length="84" mass="9650">VFLFLVVLFFRTSESYKILVYNPKFAHSHTNFVARMADILVEAGHEVTTLMPEIDPALKDCTRKSNIIRVNQSAQTAILLHDFR</sequence>
<feature type="signal peptide" evidence="1">
    <location>
        <begin position="1"/>
        <end position="15"/>
    </location>
</feature>
<name>A0AAN5CKB4_9BILA</name>
<reference evidence="3" key="1">
    <citation type="submission" date="2022-10" db="EMBL/GenBank/DDBJ databases">
        <title>Genome assembly of Pristionchus species.</title>
        <authorList>
            <person name="Yoshida K."/>
            <person name="Sommer R.J."/>
        </authorList>
    </citation>
    <scope>NUCLEOTIDE SEQUENCE [LARGE SCALE GENOMIC DNA]</scope>
    <source>
        <strain evidence="3">RS5460</strain>
    </source>
</reference>
<accession>A0AAN5CKB4</accession>
<keyword evidence="1" id="KW-0732">Signal</keyword>
<feature type="non-terminal residue" evidence="2">
    <location>
        <position position="84"/>
    </location>
</feature>
<organism evidence="2 3">
    <name type="scientific">Pristionchus mayeri</name>
    <dbReference type="NCBI Taxonomy" id="1317129"/>
    <lineage>
        <taxon>Eukaryota</taxon>
        <taxon>Metazoa</taxon>
        <taxon>Ecdysozoa</taxon>
        <taxon>Nematoda</taxon>
        <taxon>Chromadorea</taxon>
        <taxon>Rhabditida</taxon>
        <taxon>Rhabditina</taxon>
        <taxon>Diplogasteromorpha</taxon>
        <taxon>Diplogasteroidea</taxon>
        <taxon>Neodiplogasteridae</taxon>
        <taxon>Pristionchus</taxon>
    </lineage>
</organism>
<gene>
    <name evidence="2" type="ORF">PMAYCL1PPCAC_16177</name>
</gene>
<evidence type="ECO:0000313" key="3">
    <source>
        <dbReference type="Proteomes" id="UP001328107"/>
    </source>
</evidence>
<dbReference type="EMBL" id="BTRK01000004">
    <property type="protein sequence ID" value="GMR45982.1"/>
    <property type="molecule type" value="Genomic_DNA"/>
</dbReference>